<dbReference type="SUPFAM" id="SSF46689">
    <property type="entry name" value="Homeodomain-like"/>
    <property type="match status" value="1"/>
</dbReference>
<proteinExistence type="predicted"/>
<keyword evidence="3" id="KW-1185">Reference proteome</keyword>
<dbReference type="AlphaFoldDB" id="A0A0C9LU42"/>
<feature type="region of interest" description="Disordered" evidence="1">
    <location>
        <begin position="244"/>
        <end position="265"/>
    </location>
</feature>
<name>A0A0C9LU42_9FUNG</name>
<protein>
    <recommendedName>
        <fullName evidence="4">Homeodomain-like DNA binding domain-containing transcription factor</fullName>
    </recommendedName>
</protein>
<reference evidence="2" key="1">
    <citation type="submission" date="2014-09" db="EMBL/GenBank/DDBJ databases">
        <title>Draft genome sequence of an oleaginous Mucoromycotina fungus Mucor ambiguus NBRC6742.</title>
        <authorList>
            <person name="Takeda I."/>
            <person name="Yamane N."/>
            <person name="Morita T."/>
            <person name="Tamano K."/>
            <person name="Machida M."/>
            <person name="Baker S."/>
            <person name="Koike H."/>
        </authorList>
    </citation>
    <scope>NUCLEOTIDE SEQUENCE</scope>
    <source>
        <strain evidence="2">NBRC 6742</strain>
    </source>
</reference>
<accession>A0A0C9LU42</accession>
<dbReference type="EMBL" id="DF836351">
    <property type="protein sequence ID" value="GAN04370.1"/>
    <property type="molecule type" value="Genomic_DNA"/>
</dbReference>
<evidence type="ECO:0000256" key="1">
    <source>
        <dbReference type="SAM" id="MobiDB-lite"/>
    </source>
</evidence>
<evidence type="ECO:0000313" key="3">
    <source>
        <dbReference type="Proteomes" id="UP000053815"/>
    </source>
</evidence>
<dbReference type="InterPro" id="IPR009057">
    <property type="entry name" value="Homeodomain-like_sf"/>
</dbReference>
<dbReference type="STRING" id="91626.A0A0C9LU42"/>
<sequence>MNNFVYEDGQGNLFNDKGMAVAVVEMEVDEEMYPIETVTNFGMYPELKPPEKPEKNNERNKTEEIYKEVEKEQLFALFYEKGMSAREAALKLHITPRTAQRWIANDQRDPQTYTARKEGRPAIMDDRHKTHLVDLIDEEPALVLGQMMDSLTAEFIDLEISKTALYNFVTKECKISLKRAHFHSVERNCLEKITARKEWRSIAWSKVGTRAVVKIPKTRAKTTTILGATCALGVVDIKVRRPQVMPTSKKRKTAGSSGQAQTQSKGTVTGHYFNFISDIMDEMDKHPEIFKDEEVATAII</sequence>
<gene>
    <name evidence="2" type="ORF">MAM1_0062d03830</name>
</gene>
<organism evidence="2">
    <name type="scientific">Mucor ambiguus</name>
    <dbReference type="NCBI Taxonomy" id="91626"/>
    <lineage>
        <taxon>Eukaryota</taxon>
        <taxon>Fungi</taxon>
        <taxon>Fungi incertae sedis</taxon>
        <taxon>Mucoromycota</taxon>
        <taxon>Mucoromycotina</taxon>
        <taxon>Mucoromycetes</taxon>
        <taxon>Mucorales</taxon>
        <taxon>Mucorineae</taxon>
        <taxon>Mucoraceae</taxon>
        <taxon>Mucor</taxon>
    </lineage>
</organism>
<dbReference type="Proteomes" id="UP000053815">
    <property type="component" value="Unassembled WGS sequence"/>
</dbReference>
<dbReference type="OrthoDB" id="2262293at2759"/>
<evidence type="ECO:0000313" key="2">
    <source>
        <dbReference type="EMBL" id="GAN04370.1"/>
    </source>
</evidence>
<evidence type="ECO:0008006" key="4">
    <source>
        <dbReference type="Google" id="ProtNLM"/>
    </source>
</evidence>
<feature type="non-terminal residue" evidence="2">
    <location>
        <position position="300"/>
    </location>
</feature>
<feature type="compositionally biased region" description="Polar residues" evidence="1">
    <location>
        <begin position="254"/>
        <end position="265"/>
    </location>
</feature>